<feature type="domain" description="ABC transporter" evidence="8">
    <location>
        <begin position="46"/>
        <end position="294"/>
    </location>
</feature>
<dbReference type="GO" id="GO:0005524">
    <property type="term" value="F:ATP binding"/>
    <property type="evidence" value="ECO:0007669"/>
    <property type="project" value="UniProtKB-KW"/>
</dbReference>
<dbReference type="PANTHER" id="PTHR43297:SF2">
    <property type="entry name" value="DIPEPTIDE TRANSPORT ATP-BINDING PROTEIN DPPD"/>
    <property type="match status" value="1"/>
</dbReference>
<comment type="subcellular location">
    <subcellularLocation>
        <location evidence="1">Cell inner membrane</location>
        <topology evidence="1">Peripheral membrane protein</topology>
    </subcellularLocation>
</comment>
<keyword evidence="7" id="KW-0472">Membrane</keyword>
<evidence type="ECO:0000313" key="9">
    <source>
        <dbReference type="EMBL" id="MCX8997162.1"/>
    </source>
</evidence>
<evidence type="ECO:0000256" key="2">
    <source>
        <dbReference type="ARBA" id="ARBA00005417"/>
    </source>
</evidence>
<evidence type="ECO:0000256" key="4">
    <source>
        <dbReference type="ARBA" id="ARBA00022475"/>
    </source>
</evidence>
<evidence type="ECO:0000313" key="10">
    <source>
        <dbReference type="Proteomes" id="UP001208771"/>
    </source>
</evidence>
<evidence type="ECO:0000256" key="7">
    <source>
        <dbReference type="ARBA" id="ARBA00023136"/>
    </source>
</evidence>
<proteinExistence type="inferred from homology"/>
<dbReference type="GO" id="GO:0016887">
    <property type="term" value="F:ATP hydrolysis activity"/>
    <property type="evidence" value="ECO:0007669"/>
    <property type="project" value="InterPro"/>
</dbReference>
<reference evidence="9" key="1">
    <citation type="submission" date="2022-07" db="EMBL/GenBank/DDBJ databases">
        <title>Ectorhizobium quercum gen.nov., sp. nov.</title>
        <authorList>
            <person name="Ma T."/>
            <person name="Li Y."/>
        </authorList>
    </citation>
    <scope>NUCLEOTIDE SEQUENCE</scope>
    <source>
        <strain evidence="9">BDR2-2</strain>
    </source>
</reference>
<keyword evidence="6 9" id="KW-0067">ATP-binding</keyword>
<dbReference type="Gene3D" id="3.40.50.300">
    <property type="entry name" value="P-loop containing nucleotide triphosphate hydrolases"/>
    <property type="match status" value="1"/>
</dbReference>
<keyword evidence="10" id="KW-1185">Reference proteome</keyword>
<dbReference type="EMBL" id="JANFPI010000002">
    <property type="protein sequence ID" value="MCX8997162.1"/>
    <property type="molecule type" value="Genomic_DNA"/>
</dbReference>
<keyword evidence="4" id="KW-1003">Cell membrane</keyword>
<evidence type="ECO:0000256" key="1">
    <source>
        <dbReference type="ARBA" id="ARBA00004417"/>
    </source>
</evidence>
<dbReference type="PROSITE" id="PS50893">
    <property type="entry name" value="ABC_TRANSPORTER_2"/>
    <property type="match status" value="1"/>
</dbReference>
<dbReference type="FunFam" id="3.40.50.300:FF:000016">
    <property type="entry name" value="Oligopeptide ABC transporter ATP-binding component"/>
    <property type="match status" value="1"/>
</dbReference>
<dbReference type="SUPFAM" id="SSF52540">
    <property type="entry name" value="P-loop containing nucleoside triphosphate hydrolases"/>
    <property type="match status" value="1"/>
</dbReference>
<dbReference type="AlphaFoldDB" id="A0AAE3SUK0"/>
<sequence>MFITDSLCRHRGFVLVLMEKLCNCPYREQNKETGQDQKRLDTLLDIGGLEVDFSLKEGLLHAVKGVSFTVGRSETLCLVGESGSGKSLTALSVLDLLPAGATRRMDRAIFAGQDISRYGERQMQDLRGRAIGMIFQDPTMAFNPTMTIGRQLEEVYLRHVSRDRRKARARAIGLLDRVGVTRPETRMDEYPHQLSGGLRQRAMIAMSLMCEPQLLIADEPTTALDVTMQAQVLSLLKSVQESFGIAILFITHDLGVVAAIADRIAVMKSGLIVETGDVRQVLGNPRETYTKALIAAVPKAPGLAHFPRVETAHAG</sequence>
<dbReference type="InterPro" id="IPR050388">
    <property type="entry name" value="ABC_Ni/Peptide_Import"/>
</dbReference>
<comment type="similarity">
    <text evidence="2">Belongs to the ABC transporter superfamily.</text>
</comment>
<evidence type="ECO:0000256" key="6">
    <source>
        <dbReference type="ARBA" id="ARBA00022840"/>
    </source>
</evidence>
<evidence type="ECO:0000256" key="5">
    <source>
        <dbReference type="ARBA" id="ARBA00022741"/>
    </source>
</evidence>
<evidence type="ECO:0000256" key="3">
    <source>
        <dbReference type="ARBA" id="ARBA00022448"/>
    </source>
</evidence>
<protein>
    <submittedName>
        <fullName evidence="9">ABC transporter ATP-binding protein</fullName>
    </submittedName>
</protein>
<dbReference type="InterPro" id="IPR003593">
    <property type="entry name" value="AAA+_ATPase"/>
</dbReference>
<dbReference type="PANTHER" id="PTHR43297">
    <property type="entry name" value="OLIGOPEPTIDE TRANSPORT ATP-BINDING PROTEIN APPD"/>
    <property type="match status" value="1"/>
</dbReference>
<keyword evidence="3" id="KW-0813">Transport</keyword>
<accession>A0AAE3SUK0</accession>
<comment type="caution">
    <text evidence="9">The sequence shown here is derived from an EMBL/GenBank/DDBJ whole genome shotgun (WGS) entry which is preliminary data.</text>
</comment>
<keyword evidence="5" id="KW-0547">Nucleotide-binding</keyword>
<dbReference type="InterPro" id="IPR027417">
    <property type="entry name" value="P-loop_NTPase"/>
</dbReference>
<name>A0AAE3SUK0_9HYPH</name>
<gene>
    <name evidence="9" type="ORF">NOF55_08595</name>
</gene>
<dbReference type="SMART" id="SM00382">
    <property type="entry name" value="AAA"/>
    <property type="match status" value="1"/>
</dbReference>
<dbReference type="InterPro" id="IPR003439">
    <property type="entry name" value="ABC_transporter-like_ATP-bd"/>
</dbReference>
<dbReference type="GO" id="GO:0055085">
    <property type="term" value="P:transmembrane transport"/>
    <property type="evidence" value="ECO:0007669"/>
    <property type="project" value="UniProtKB-ARBA"/>
</dbReference>
<dbReference type="GO" id="GO:0005886">
    <property type="term" value="C:plasma membrane"/>
    <property type="evidence" value="ECO:0007669"/>
    <property type="project" value="UniProtKB-SubCell"/>
</dbReference>
<dbReference type="Pfam" id="PF00005">
    <property type="entry name" value="ABC_tran"/>
    <property type="match status" value="1"/>
</dbReference>
<dbReference type="RefSeq" id="WP_306410928.1">
    <property type="nucleotide sequence ID" value="NZ_JANFPI010000002.1"/>
</dbReference>
<organism evidence="9 10">
    <name type="scientific">Ectorhizobium quercum</name>
    <dbReference type="NCBI Taxonomy" id="2965071"/>
    <lineage>
        <taxon>Bacteria</taxon>
        <taxon>Pseudomonadati</taxon>
        <taxon>Pseudomonadota</taxon>
        <taxon>Alphaproteobacteria</taxon>
        <taxon>Hyphomicrobiales</taxon>
        <taxon>Rhizobiaceae</taxon>
        <taxon>Ectorhizobium</taxon>
    </lineage>
</organism>
<dbReference type="CDD" id="cd03257">
    <property type="entry name" value="ABC_NikE_OppD_transporters"/>
    <property type="match status" value="1"/>
</dbReference>
<evidence type="ECO:0000259" key="8">
    <source>
        <dbReference type="PROSITE" id="PS50893"/>
    </source>
</evidence>
<dbReference type="Proteomes" id="UP001208771">
    <property type="component" value="Unassembled WGS sequence"/>
</dbReference>